<keyword evidence="4" id="KW-1185">Reference proteome</keyword>
<feature type="region of interest" description="Disordered" evidence="1">
    <location>
        <begin position="50"/>
        <end position="80"/>
    </location>
</feature>
<dbReference type="AlphaFoldDB" id="A0A839HMM3"/>
<dbReference type="InterPro" id="IPR031044">
    <property type="entry name" value="Small_Trp_rich"/>
</dbReference>
<evidence type="ECO:0000256" key="2">
    <source>
        <dbReference type="SAM" id="Phobius"/>
    </source>
</evidence>
<evidence type="ECO:0000256" key="1">
    <source>
        <dbReference type="SAM" id="MobiDB-lite"/>
    </source>
</evidence>
<dbReference type="Proteomes" id="UP000586093">
    <property type="component" value="Unassembled WGS sequence"/>
</dbReference>
<reference evidence="3 4" key="1">
    <citation type="submission" date="2020-08" db="EMBL/GenBank/DDBJ databases">
        <title>Aquariorum lacteus gen. nov., sp. nov., a new member of the family Comamonadaceae, isolated from freshwater aquarium.</title>
        <authorList>
            <person name="Chun S.-J."/>
        </authorList>
    </citation>
    <scope>NUCLEOTIDE SEQUENCE [LARGE SCALE GENOMIC DNA]</scope>
    <source>
        <strain evidence="3 4">SJAQ100</strain>
    </source>
</reference>
<dbReference type="NCBIfam" id="TIGR04438">
    <property type="entry name" value="small_Trp_rich"/>
    <property type="match status" value="1"/>
</dbReference>
<evidence type="ECO:0000313" key="3">
    <source>
        <dbReference type="EMBL" id="MBB1160828.1"/>
    </source>
</evidence>
<evidence type="ECO:0000313" key="4">
    <source>
        <dbReference type="Proteomes" id="UP000586093"/>
    </source>
</evidence>
<gene>
    <name evidence="3" type="ORF">H4F90_02390</name>
</gene>
<keyword evidence="2" id="KW-0812">Transmembrane</keyword>
<protein>
    <submittedName>
        <fullName evidence="3">TIGR04438 family Trp-rich protein</fullName>
    </submittedName>
</protein>
<dbReference type="EMBL" id="JACIVI010000001">
    <property type="protein sequence ID" value="MBB1160828.1"/>
    <property type="molecule type" value="Genomic_DNA"/>
</dbReference>
<accession>A0A839HMM3</accession>
<feature type="transmembrane region" description="Helical" evidence="2">
    <location>
        <begin position="20"/>
        <end position="39"/>
    </location>
</feature>
<dbReference type="RefSeq" id="WP_182662968.1">
    <property type="nucleotide sequence ID" value="NZ_JACIVI010000001.1"/>
</dbReference>
<proteinExistence type="predicted"/>
<comment type="caution">
    <text evidence="3">The sequence shown here is derived from an EMBL/GenBank/DDBJ whole genome shotgun (WGS) entry which is preliminary data.</text>
</comment>
<organism evidence="3 4">
    <name type="scientific">Aquariibacter albus</name>
    <dbReference type="NCBI Taxonomy" id="2759899"/>
    <lineage>
        <taxon>Bacteria</taxon>
        <taxon>Pseudomonadati</taxon>
        <taxon>Pseudomonadota</taxon>
        <taxon>Betaproteobacteria</taxon>
        <taxon>Burkholderiales</taxon>
        <taxon>Sphaerotilaceae</taxon>
        <taxon>Aquariibacter</taxon>
    </lineage>
</organism>
<sequence>MLLGVGLCLGKGLGWSMLHALAWPWVLAPFGVAALLWTWSDRSGRTARQAMAREAARRQVRKQQQREALGLGPRGRGPGA</sequence>
<name>A0A839HMM3_9BURK</name>
<keyword evidence="2" id="KW-0472">Membrane</keyword>
<keyword evidence="2" id="KW-1133">Transmembrane helix</keyword>